<dbReference type="Pfam" id="PF02784">
    <property type="entry name" value="Orn_Arg_deC_N"/>
    <property type="match status" value="1"/>
</dbReference>
<evidence type="ECO:0000256" key="1">
    <source>
        <dbReference type="ARBA" id="ARBA00001933"/>
    </source>
</evidence>
<dbReference type="Proteomes" id="UP000249739">
    <property type="component" value="Unassembled WGS sequence"/>
</dbReference>
<gene>
    <name evidence="4" type="ORF">DI586_10580</name>
</gene>
<dbReference type="PANTHER" id="PTHR43727:SF2">
    <property type="entry name" value="GROUP IV DECARBOXYLASE"/>
    <property type="match status" value="1"/>
</dbReference>
<dbReference type="Gene3D" id="3.20.20.10">
    <property type="entry name" value="Alanine racemase"/>
    <property type="match status" value="1"/>
</dbReference>
<comment type="caution">
    <text evidence="4">The sequence shown here is derived from an EMBL/GenBank/DDBJ whole genome shotgun (WGS) entry which is preliminary data.</text>
</comment>
<dbReference type="InterPro" id="IPR022653">
    <property type="entry name" value="De-COase2_pyr-phos_BS"/>
</dbReference>
<evidence type="ECO:0000259" key="3">
    <source>
        <dbReference type="Pfam" id="PF02784"/>
    </source>
</evidence>
<dbReference type="EMBL" id="QFOT01000161">
    <property type="protein sequence ID" value="PZP53887.1"/>
    <property type="molecule type" value="Genomic_DNA"/>
</dbReference>
<proteinExistence type="predicted"/>
<feature type="domain" description="Orn/DAP/Arg decarboxylase 2 N-terminal" evidence="3">
    <location>
        <begin position="46"/>
        <end position="141"/>
    </location>
</feature>
<name>A0A2W5FJG1_9BACT</name>
<dbReference type="Gene3D" id="2.40.37.10">
    <property type="entry name" value="Lyase, Ornithine Decarboxylase, Chain A, domain 1"/>
    <property type="match status" value="1"/>
</dbReference>
<dbReference type="GO" id="GO:0008836">
    <property type="term" value="F:diaminopimelate decarboxylase activity"/>
    <property type="evidence" value="ECO:0007669"/>
    <property type="project" value="TreeGrafter"/>
</dbReference>
<evidence type="ECO:0000313" key="4">
    <source>
        <dbReference type="EMBL" id="PZP53887.1"/>
    </source>
</evidence>
<dbReference type="InterPro" id="IPR022644">
    <property type="entry name" value="De-COase2_N"/>
</dbReference>
<evidence type="ECO:0000313" key="5">
    <source>
        <dbReference type="Proteomes" id="UP000249739"/>
    </source>
</evidence>
<dbReference type="GO" id="GO:0009089">
    <property type="term" value="P:lysine biosynthetic process via diaminopimelate"/>
    <property type="evidence" value="ECO:0007669"/>
    <property type="project" value="TreeGrafter"/>
</dbReference>
<dbReference type="InterPro" id="IPR029066">
    <property type="entry name" value="PLP-binding_barrel"/>
</dbReference>
<dbReference type="InterPro" id="IPR009006">
    <property type="entry name" value="Ala_racemase/Decarboxylase_C"/>
</dbReference>
<accession>A0A2W5FJG1</accession>
<evidence type="ECO:0000256" key="2">
    <source>
        <dbReference type="ARBA" id="ARBA00022898"/>
    </source>
</evidence>
<dbReference type="SUPFAM" id="SSF51419">
    <property type="entry name" value="PLP-binding barrel"/>
    <property type="match status" value="1"/>
</dbReference>
<organism evidence="4 5">
    <name type="scientific">Micavibrio aeruginosavorus</name>
    <dbReference type="NCBI Taxonomy" id="349221"/>
    <lineage>
        <taxon>Bacteria</taxon>
        <taxon>Pseudomonadati</taxon>
        <taxon>Bdellovibrionota</taxon>
        <taxon>Bdellovibrionia</taxon>
        <taxon>Bdellovibrionales</taxon>
        <taxon>Pseudobdellovibrionaceae</taxon>
        <taxon>Micavibrio</taxon>
    </lineage>
</organism>
<comment type="cofactor">
    <cofactor evidence="1">
        <name>pyridoxal 5'-phosphate</name>
        <dbReference type="ChEBI" id="CHEBI:597326"/>
    </cofactor>
</comment>
<sequence>MTYHYKNGSMHVEDVSLAQIATKVSTPCYVYSAGVIADQYARLKGAMEKALPKNRQPLLCFACKANSNVAVLSLLRSFGSGLEIISEGELLRGLKAGFDPSKIVSTGVGKQHREIATALRAGILQFNVESIPELAVINEVAGSL</sequence>
<keyword evidence="2" id="KW-0663">Pyridoxal phosphate</keyword>
<dbReference type="PANTHER" id="PTHR43727">
    <property type="entry name" value="DIAMINOPIMELATE DECARBOXYLASE"/>
    <property type="match status" value="1"/>
</dbReference>
<feature type="non-terminal residue" evidence="4">
    <location>
        <position position="144"/>
    </location>
</feature>
<protein>
    <submittedName>
        <fullName evidence="4">Diaminopimelate decarboxylase</fullName>
    </submittedName>
</protein>
<reference evidence="4 5" key="1">
    <citation type="submission" date="2017-08" db="EMBL/GenBank/DDBJ databases">
        <title>Infants hospitalized years apart are colonized by the same room-sourced microbial strains.</title>
        <authorList>
            <person name="Brooks B."/>
            <person name="Olm M.R."/>
            <person name="Firek B.A."/>
            <person name="Baker R."/>
            <person name="Thomas B.C."/>
            <person name="Morowitz M.J."/>
            <person name="Banfield J.F."/>
        </authorList>
    </citation>
    <scope>NUCLEOTIDE SEQUENCE [LARGE SCALE GENOMIC DNA]</scope>
    <source>
        <strain evidence="4">S2_006_000_R2_64</strain>
    </source>
</reference>
<dbReference type="PROSITE" id="PS00878">
    <property type="entry name" value="ODR_DC_2_1"/>
    <property type="match status" value="1"/>
</dbReference>
<dbReference type="AlphaFoldDB" id="A0A2W5FJG1"/>